<dbReference type="EMBL" id="CP013480">
    <property type="protein sequence ID" value="ALS62282.1"/>
    <property type="molecule type" value="Genomic_DNA"/>
</dbReference>
<organism evidence="1 2">
    <name type="scientific">Pandoraea norimbergensis</name>
    <dbReference type="NCBI Taxonomy" id="93219"/>
    <lineage>
        <taxon>Bacteria</taxon>
        <taxon>Pseudomonadati</taxon>
        <taxon>Pseudomonadota</taxon>
        <taxon>Betaproteobacteria</taxon>
        <taxon>Burkholderiales</taxon>
        <taxon>Burkholderiaceae</taxon>
        <taxon>Pandoraea</taxon>
    </lineage>
</organism>
<reference evidence="2" key="1">
    <citation type="submission" date="2015-12" db="EMBL/GenBank/DDBJ databases">
        <title>Complete genome sequence of Pandoraea norimbergensis DSM 11628.</title>
        <authorList>
            <person name="Ee R."/>
            <person name="Lim Y.-L."/>
            <person name="Yong D."/>
            <person name="Yin W.-F."/>
            <person name="Chan K.-G."/>
        </authorList>
    </citation>
    <scope>NUCLEOTIDE SEQUENCE [LARGE SCALE GENOMIC DNA]</scope>
    <source>
        <strain evidence="2">DSM 11628</strain>
    </source>
</reference>
<accession>A0ABN4JQ60</accession>
<sequence length="65" mass="7439">MPKPGEKHHKARLSDAKVREMRAVYHGWQASNCEHRKGYGVLGRLFGCSPWTARDIVTYRTRIGA</sequence>
<protein>
    <recommendedName>
        <fullName evidence="3">Integrase</fullName>
    </recommendedName>
</protein>
<evidence type="ECO:0008006" key="3">
    <source>
        <dbReference type="Google" id="ProtNLM"/>
    </source>
</evidence>
<evidence type="ECO:0000313" key="2">
    <source>
        <dbReference type="Proteomes" id="UP000060277"/>
    </source>
</evidence>
<proteinExistence type="predicted"/>
<evidence type="ECO:0000313" key="1">
    <source>
        <dbReference type="EMBL" id="ALS62282.1"/>
    </source>
</evidence>
<name>A0ABN4JQ60_9BURK</name>
<gene>
    <name evidence="1" type="ORF">AT302_23325</name>
</gene>
<keyword evidence="2" id="KW-1185">Reference proteome</keyword>
<dbReference type="Proteomes" id="UP000060277">
    <property type="component" value="Chromosome"/>
</dbReference>
<dbReference type="RefSeq" id="WP_058379145.1">
    <property type="nucleotide sequence ID" value="NZ_CP013480.3"/>
</dbReference>